<gene>
    <name evidence="4" type="ORF">SAMN04488090_3734</name>
</gene>
<dbReference type="PANTHER" id="PTHR47572:SF4">
    <property type="entry name" value="LACTONASE DRP35"/>
    <property type="match status" value="1"/>
</dbReference>
<reference evidence="4 5" key="1">
    <citation type="submission" date="2016-10" db="EMBL/GenBank/DDBJ databases">
        <authorList>
            <person name="de Groot N.N."/>
        </authorList>
    </citation>
    <scope>NUCLEOTIDE SEQUENCE [LARGE SCALE GENOMIC DNA]</scope>
    <source>
        <strain evidence="4 5">DSM 21668</strain>
    </source>
</reference>
<accession>A0A1G9U9R8</accession>
<dbReference type="Proteomes" id="UP000198901">
    <property type="component" value="Unassembled WGS sequence"/>
</dbReference>
<evidence type="ECO:0000313" key="4">
    <source>
        <dbReference type="EMBL" id="SDM56572.1"/>
    </source>
</evidence>
<evidence type="ECO:0000259" key="3">
    <source>
        <dbReference type="Pfam" id="PF08450"/>
    </source>
</evidence>
<proteinExistence type="predicted"/>
<dbReference type="Gene3D" id="2.120.10.30">
    <property type="entry name" value="TolB, C-terminal domain"/>
    <property type="match status" value="1"/>
</dbReference>
<dbReference type="AlphaFoldDB" id="A0A1G9U9R8"/>
<dbReference type="Pfam" id="PF08450">
    <property type="entry name" value="SGL"/>
    <property type="match status" value="1"/>
</dbReference>
<feature type="chain" id="PRO_5011450070" evidence="2">
    <location>
        <begin position="18"/>
        <end position="332"/>
    </location>
</feature>
<feature type="domain" description="SMP-30/Gluconolactonase/LRE-like region" evidence="3">
    <location>
        <begin position="53"/>
        <end position="315"/>
    </location>
</feature>
<dbReference type="PANTHER" id="PTHR47572">
    <property type="entry name" value="LIPOPROTEIN-RELATED"/>
    <property type="match status" value="1"/>
</dbReference>
<sequence length="332" mass="35736">MPMKSLLLLLLALPAVAQGVYPTLGKLVSHDPAFDKLIPPGEKIEVLATGFGWTEGPVWVKNGGFLLFSDIPNNTIHQWKDGQLSVFLKPSGFTGRGDYGNEPGSNGLLVNRKGELVACEHGDRRISAMPFSGGGKVTLAAHWQGKRFNAPNDICQHSSGAYYFTDPPYGLPKKENDPTREIREFGVYRIGTDGVVTQVISDLKRPNGVTLSPDEKTLYIAQSDDTDAFILAYPVLPDGSVGKGKLFYDASPLKKQGLQGAPDGIHTDSEGNVFSTGPGGVLVLNPQGKLLGRIETGELTANCAFGEDGYLYLTANHYLCRIKTTARGVSAR</sequence>
<dbReference type="GO" id="GO:0016787">
    <property type="term" value="F:hydrolase activity"/>
    <property type="evidence" value="ECO:0007669"/>
    <property type="project" value="UniProtKB-KW"/>
</dbReference>
<evidence type="ECO:0000313" key="5">
    <source>
        <dbReference type="Proteomes" id="UP000198901"/>
    </source>
</evidence>
<protein>
    <submittedName>
        <fullName evidence="4">Gluconolactonase</fullName>
    </submittedName>
</protein>
<keyword evidence="2" id="KW-0732">Signal</keyword>
<dbReference type="EMBL" id="FNGS01000007">
    <property type="protein sequence ID" value="SDM56572.1"/>
    <property type="molecule type" value="Genomic_DNA"/>
</dbReference>
<name>A0A1G9U9R8_9BACT</name>
<evidence type="ECO:0000256" key="2">
    <source>
        <dbReference type="SAM" id="SignalP"/>
    </source>
</evidence>
<dbReference type="InterPro" id="IPR051262">
    <property type="entry name" value="SMP-30/CGR1_Lactonase"/>
</dbReference>
<dbReference type="STRING" id="563176.SAMN04488090_3734"/>
<evidence type="ECO:0000256" key="1">
    <source>
        <dbReference type="ARBA" id="ARBA00022801"/>
    </source>
</evidence>
<organism evidence="4 5">
    <name type="scientific">Siphonobacter aquaeclarae</name>
    <dbReference type="NCBI Taxonomy" id="563176"/>
    <lineage>
        <taxon>Bacteria</taxon>
        <taxon>Pseudomonadati</taxon>
        <taxon>Bacteroidota</taxon>
        <taxon>Cytophagia</taxon>
        <taxon>Cytophagales</taxon>
        <taxon>Cytophagaceae</taxon>
        <taxon>Siphonobacter</taxon>
    </lineage>
</organism>
<dbReference type="InterPro" id="IPR011042">
    <property type="entry name" value="6-blade_b-propeller_TolB-like"/>
</dbReference>
<dbReference type="InterPro" id="IPR013658">
    <property type="entry name" value="SGL"/>
</dbReference>
<keyword evidence="5" id="KW-1185">Reference proteome</keyword>
<keyword evidence="1" id="KW-0378">Hydrolase</keyword>
<feature type="signal peptide" evidence="2">
    <location>
        <begin position="1"/>
        <end position="17"/>
    </location>
</feature>
<dbReference type="SUPFAM" id="SSF63829">
    <property type="entry name" value="Calcium-dependent phosphotriesterase"/>
    <property type="match status" value="1"/>
</dbReference>